<dbReference type="PANTHER" id="PTHR30185:SF18">
    <property type="entry name" value="TRANSCRIPTIONAL REGULATOR MTLR"/>
    <property type="match status" value="1"/>
</dbReference>
<dbReference type="Pfam" id="PF02302">
    <property type="entry name" value="PTS_IIB"/>
    <property type="match status" value="1"/>
</dbReference>
<feature type="domain" description="PTS EIIB type-2" evidence="5">
    <location>
        <begin position="400"/>
        <end position="488"/>
    </location>
</feature>
<dbReference type="InterPro" id="IPR013196">
    <property type="entry name" value="HTH_11"/>
</dbReference>
<gene>
    <name evidence="7" type="ORF">HGO97_001935</name>
</gene>
<dbReference type="PROSITE" id="PS51372">
    <property type="entry name" value="PRD_2"/>
    <property type="match status" value="1"/>
</dbReference>
<evidence type="ECO:0000256" key="1">
    <source>
        <dbReference type="ARBA" id="ARBA00023015"/>
    </source>
</evidence>
<dbReference type="InterPro" id="IPR002178">
    <property type="entry name" value="PTS_EIIA_type-2_dom"/>
</dbReference>
<feature type="domain" description="PRD" evidence="6">
    <location>
        <begin position="290"/>
        <end position="396"/>
    </location>
</feature>
<feature type="domain" description="PTS EIIA type-2" evidence="4">
    <location>
        <begin position="551"/>
        <end position="694"/>
    </location>
</feature>
<feature type="domain" description="HTH deoR-type" evidence="3">
    <location>
        <begin position="2"/>
        <end position="63"/>
    </location>
</feature>
<evidence type="ECO:0000313" key="8">
    <source>
        <dbReference type="Proteomes" id="UP000723714"/>
    </source>
</evidence>
<dbReference type="Pfam" id="PF08220">
    <property type="entry name" value="HTH_DeoR"/>
    <property type="match status" value="1"/>
</dbReference>
<dbReference type="EMBL" id="JABACJ020000001">
    <property type="protein sequence ID" value="MBU3874571.1"/>
    <property type="molecule type" value="Genomic_DNA"/>
</dbReference>
<dbReference type="RefSeq" id="WP_216238879.1">
    <property type="nucleotide sequence ID" value="NZ_JABACJ020000001.1"/>
</dbReference>
<name>A0ABS6D025_9FIRM</name>
<dbReference type="PROSITE" id="PS51000">
    <property type="entry name" value="HTH_DEOR_2"/>
    <property type="match status" value="1"/>
</dbReference>
<protein>
    <submittedName>
        <fullName evidence="7">BglG family transcription antiterminator</fullName>
    </submittedName>
</protein>
<keyword evidence="8" id="KW-1185">Reference proteome</keyword>
<evidence type="ECO:0000259" key="6">
    <source>
        <dbReference type="PROSITE" id="PS51372"/>
    </source>
</evidence>
<dbReference type="InterPro" id="IPR013011">
    <property type="entry name" value="PTS_EIIB_2"/>
</dbReference>
<keyword evidence="2" id="KW-0804">Transcription</keyword>
<sequence length="701" mass="80274">MNKRTVSIINELNQLDRLVQISNLAEQFQVSQRTIRNDLNAINEILRENHLGELELKSGGQIHRGEDFPQILNLVSDKDYYVYKLSKEERRTIAAAMLISSSEYITLSTIADSLFVSRATVINDLDDIKAFIRSGNLEVLSHPNKGLRVEGRESDKRLFLMGLGNAADAASAGVKTDSENAAAKYISVQAGNKITIQKILSEQEHLHKSFLTDDSFQKLLLYLGIMVNRNLQGEYMEIRKKKDNTKYRMAQDILKYISQYCQINTTEDEVQFLSEMLVMARYIKQKSNEREAVKIQLITRQFIENISEELEINLNGDYDFFENLSNHLESVFTSIPASYPVNPLVREVLEDNQDVLEVVKNQLDIICQHVGRQLTEDEIAYITIHVCAALERKKNKEIAFHVIVACHGGIGTSQLLMERLKKHFNFQIVDIISSHEAKNISQEQADFIISTVPLPECRIEYVIVSPMLNDEDYIRVGNKIDALRNSRHLPSRVEAKELTAKGLLEQLAPVIYRMVPEDATDVMKEIRKVVRGYFKQSVEADAEIFSPDLHHLLMEHHIQLEVECTDWRDAVHRSAEKLLEEGYIEERYIDAMIHNIEENGPYVVLSKGFAVPHEGLEQGSVKVGMNLIRLKTPVPFGDEENDPVEFVCCLSAVDHKTHLKAFFNLVNMLQNEEFKSRLRECDTTLEAAHIIEEFEYKTADY</sequence>
<proteinExistence type="predicted"/>
<evidence type="ECO:0000259" key="3">
    <source>
        <dbReference type="PROSITE" id="PS51000"/>
    </source>
</evidence>
<dbReference type="Pfam" id="PF08279">
    <property type="entry name" value="HTH_11"/>
    <property type="match status" value="1"/>
</dbReference>
<accession>A0ABS6D025</accession>
<keyword evidence="1" id="KW-0805">Transcription regulation</keyword>
<dbReference type="Pfam" id="PF00359">
    <property type="entry name" value="PTS_EIIA_2"/>
    <property type="match status" value="1"/>
</dbReference>
<dbReference type="PROSITE" id="PS51094">
    <property type="entry name" value="PTS_EIIA_TYPE_2"/>
    <property type="match status" value="1"/>
</dbReference>
<dbReference type="InterPro" id="IPR001034">
    <property type="entry name" value="DeoR_HTH"/>
</dbReference>
<dbReference type="PROSITE" id="PS51099">
    <property type="entry name" value="PTS_EIIB_TYPE_2"/>
    <property type="match status" value="1"/>
</dbReference>
<evidence type="ECO:0000259" key="4">
    <source>
        <dbReference type="PROSITE" id="PS51094"/>
    </source>
</evidence>
<dbReference type="InterPro" id="IPR003501">
    <property type="entry name" value="PTS_EIIB_2/3"/>
</dbReference>
<dbReference type="InterPro" id="IPR011608">
    <property type="entry name" value="PRD"/>
</dbReference>
<dbReference type="Proteomes" id="UP000723714">
    <property type="component" value="Unassembled WGS sequence"/>
</dbReference>
<evidence type="ECO:0000256" key="2">
    <source>
        <dbReference type="ARBA" id="ARBA00023163"/>
    </source>
</evidence>
<dbReference type="Pfam" id="PF00874">
    <property type="entry name" value="PRD"/>
    <property type="match status" value="2"/>
</dbReference>
<dbReference type="PANTHER" id="PTHR30185">
    <property type="entry name" value="CRYPTIC BETA-GLUCOSIDE BGL OPERON ANTITERMINATOR"/>
    <property type="match status" value="1"/>
</dbReference>
<comment type="caution">
    <text evidence="7">The sequence shown here is derived from an EMBL/GenBank/DDBJ whole genome shotgun (WGS) entry which is preliminary data.</text>
</comment>
<organism evidence="7 8">
    <name type="scientific">Faecalicatena faecalis</name>
    <dbReference type="NCBI Taxonomy" id="2726362"/>
    <lineage>
        <taxon>Bacteria</taxon>
        <taxon>Bacillati</taxon>
        <taxon>Bacillota</taxon>
        <taxon>Clostridia</taxon>
        <taxon>Lachnospirales</taxon>
        <taxon>Lachnospiraceae</taxon>
        <taxon>Faecalicatena</taxon>
    </lineage>
</organism>
<reference evidence="7 8" key="1">
    <citation type="submission" date="2021-06" db="EMBL/GenBank/DDBJ databases">
        <title>Faecalicatena sp. nov. isolated from porcine feces.</title>
        <authorList>
            <person name="Oh B.S."/>
            <person name="Lee J.H."/>
        </authorList>
    </citation>
    <scope>NUCLEOTIDE SEQUENCE [LARGE SCALE GENOMIC DNA]</scope>
    <source>
        <strain evidence="7 8">AGMB00832</strain>
    </source>
</reference>
<evidence type="ECO:0000259" key="5">
    <source>
        <dbReference type="PROSITE" id="PS51099"/>
    </source>
</evidence>
<evidence type="ECO:0000313" key="7">
    <source>
        <dbReference type="EMBL" id="MBU3874571.1"/>
    </source>
</evidence>
<dbReference type="InterPro" id="IPR050661">
    <property type="entry name" value="BglG_antiterminators"/>
</dbReference>
<dbReference type="CDD" id="cd05568">
    <property type="entry name" value="PTS_IIB_bgl_like"/>
    <property type="match status" value="1"/>
</dbReference>